<sequence>GNPYGEEIDDEETQNSELLGSSDSQSLDDGKPEKVSPTNSVISTMAADSTEDDTMGDYTCEMCSATFHSLNQFMNHRNFECLGGRYFSTLIRSYH</sequence>
<organism evidence="2">
    <name type="scientific">Octopus bimaculoides</name>
    <name type="common">California two-spotted octopus</name>
    <dbReference type="NCBI Taxonomy" id="37653"/>
    <lineage>
        <taxon>Eukaryota</taxon>
        <taxon>Metazoa</taxon>
        <taxon>Spiralia</taxon>
        <taxon>Lophotrochozoa</taxon>
        <taxon>Mollusca</taxon>
        <taxon>Cephalopoda</taxon>
        <taxon>Coleoidea</taxon>
        <taxon>Octopodiformes</taxon>
        <taxon>Octopoda</taxon>
        <taxon>Incirrata</taxon>
        <taxon>Octopodidae</taxon>
        <taxon>Octopus</taxon>
    </lineage>
</organism>
<dbReference type="EMBL" id="KQ426315">
    <property type="protein sequence ID" value="KOF68399.1"/>
    <property type="molecule type" value="Genomic_DNA"/>
</dbReference>
<gene>
    <name evidence="2" type="ORF">OCBIM_22007389mg</name>
</gene>
<feature type="region of interest" description="Disordered" evidence="1">
    <location>
        <begin position="1"/>
        <end position="51"/>
    </location>
</feature>
<accession>A0A0L8FUP1</accession>
<reference evidence="2" key="1">
    <citation type="submission" date="2015-07" db="EMBL/GenBank/DDBJ databases">
        <title>MeaNS - Measles Nucleotide Surveillance Program.</title>
        <authorList>
            <person name="Tran T."/>
            <person name="Druce J."/>
        </authorList>
    </citation>
    <scope>NUCLEOTIDE SEQUENCE</scope>
    <source>
        <strain evidence="2">UCB-OBI-ISO-001</strain>
        <tissue evidence="2">Gonad</tissue>
    </source>
</reference>
<proteinExistence type="predicted"/>
<evidence type="ECO:0000256" key="1">
    <source>
        <dbReference type="SAM" id="MobiDB-lite"/>
    </source>
</evidence>
<dbReference type="AlphaFoldDB" id="A0A0L8FUP1"/>
<protein>
    <submittedName>
        <fullName evidence="2">Uncharacterized protein</fullName>
    </submittedName>
</protein>
<feature type="non-terminal residue" evidence="2">
    <location>
        <position position="1"/>
    </location>
</feature>
<name>A0A0L8FUP1_OCTBM</name>
<evidence type="ECO:0000313" key="2">
    <source>
        <dbReference type="EMBL" id="KOF68399.1"/>
    </source>
</evidence>
<dbReference type="OrthoDB" id="10014897at2759"/>
<feature type="compositionally biased region" description="Acidic residues" evidence="1">
    <location>
        <begin position="1"/>
        <end position="14"/>
    </location>
</feature>
<feature type="compositionally biased region" description="Low complexity" evidence="1">
    <location>
        <begin position="16"/>
        <end position="27"/>
    </location>
</feature>
<feature type="compositionally biased region" description="Polar residues" evidence="1">
    <location>
        <begin position="36"/>
        <end position="47"/>
    </location>
</feature>